<dbReference type="Proteomes" id="UP000218418">
    <property type="component" value="Chromosome"/>
</dbReference>
<proteinExistence type="predicted"/>
<evidence type="ECO:0000256" key="4">
    <source>
        <dbReference type="PROSITE-ProRule" id="PRU00335"/>
    </source>
</evidence>
<dbReference type="InterPro" id="IPR036271">
    <property type="entry name" value="Tet_transcr_reg_TetR-rel_C_sf"/>
</dbReference>
<keyword evidence="2 4" id="KW-0238">DNA-binding</keyword>
<evidence type="ECO:0000256" key="1">
    <source>
        <dbReference type="ARBA" id="ARBA00023015"/>
    </source>
</evidence>
<dbReference type="AlphaFoldDB" id="A0A1Z4M0Y9"/>
<dbReference type="SUPFAM" id="SSF48498">
    <property type="entry name" value="Tetracyclin repressor-like, C-terminal domain"/>
    <property type="match status" value="1"/>
</dbReference>
<protein>
    <submittedName>
        <fullName evidence="6">Transcriptional regulator</fullName>
    </submittedName>
</protein>
<dbReference type="PRINTS" id="PR00455">
    <property type="entry name" value="HTHTETR"/>
</dbReference>
<gene>
    <name evidence="6" type="ORF">NIES267_66670</name>
</gene>
<keyword evidence="3" id="KW-0804">Transcription</keyword>
<keyword evidence="7" id="KW-1185">Reference proteome</keyword>
<evidence type="ECO:0000256" key="3">
    <source>
        <dbReference type="ARBA" id="ARBA00023163"/>
    </source>
</evidence>
<dbReference type="SUPFAM" id="SSF46689">
    <property type="entry name" value="Homeodomain-like"/>
    <property type="match status" value="1"/>
</dbReference>
<dbReference type="InterPro" id="IPR009057">
    <property type="entry name" value="Homeodomain-like_sf"/>
</dbReference>
<dbReference type="PROSITE" id="PS50977">
    <property type="entry name" value="HTH_TETR_2"/>
    <property type="match status" value="1"/>
</dbReference>
<feature type="DNA-binding region" description="H-T-H motif" evidence="4">
    <location>
        <begin position="44"/>
        <end position="63"/>
    </location>
</feature>
<name>A0A1Z4M0Y9_9CYAN</name>
<keyword evidence="1" id="KW-0805">Transcription regulation</keyword>
<feature type="domain" description="HTH tetR-type" evidence="5">
    <location>
        <begin position="21"/>
        <end position="81"/>
    </location>
</feature>
<organism evidence="6 7">
    <name type="scientific">Calothrix parasitica NIES-267</name>
    <dbReference type="NCBI Taxonomy" id="1973488"/>
    <lineage>
        <taxon>Bacteria</taxon>
        <taxon>Bacillati</taxon>
        <taxon>Cyanobacteriota</taxon>
        <taxon>Cyanophyceae</taxon>
        <taxon>Nostocales</taxon>
        <taxon>Calotrichaceae</taxon>
        <taxon>Calothrix</taxon>
    </lineage>
</organism>
<evidence type="ECO:0000313" key="7">
    <source>
        <dbReference type="Proteomes" id="UP000218418"/>
    </source>
</evidence>
<evidence type="ECO:0000313" key="6">
    <source>
        <dbReference type="EMBL" id="BAY87149.1"/>
    </source>
</evidence>
<dbReference type="InterPro" id="IPR001647">
    <property type="entry name" value="HTH_TetR"/>
</dbReference>
<evidence type="ECO:0000259" key="5">
    <source>
        <dbReference type="PROSITE" id="PS50977"/>
    </source>
</evidence>
<dbReference type="Gene3D" id="1.10.357.10">
    <property type="entry name" value="Tetracycline Repressor, domain 2"/>
    <property type="match status" value="1"/>
</dbReference>
<accession>A0A1Z4M0Y9</accession>
<evidence type="ECO:0000256" key="2">
    <source>
        <dbReference type="ARBA" id="ARBA00023125"/>
    </source>
</evidence>
<dbReference type="EMBL" id="AP018227">
    <property type="protein sequence ID" value="BAY87149.1"/>
    <property type="molecule type" value="Genomic_DNA"/>
</dbReference>
<dbReference type="PANTHER" id="PTHR47506">
    <property type="entry name" value="TRANSCRIPTIONAL REGULATORY PROTEIN"/>
    <property type="match status" value="1"/>
</dbReference>
<dbReference type="Pfam" id="PF00440">
    <property type="entry name" value="TetR_N"/>
    <property type="match status" value="1"/>
</dbReference>
<sequence>MQADKSVYHVAKTKAMTEESSTTRKKILETASKLFYEKGIPYVGINEVISESGIAKRTLYRWFSSKDILIEEVTKYRAQQWIGWFEKAVTERGNTPKEQLLATFDVMREWYASPGFRGCPFINAVLEIADASHKAHHVSIDLRESIRKIVMRLAAECGVENPDAFSKQYLLLIGGASLMATIEQSPDGATFAQNALSVLIDASLTKASVNCE</sequence>
<reference evidence="6 7" key="1">
    <citation type="submission" date="2017-06" db="EMBL/GenBank/DDBJ databases">
        <title>Genome sequencing of cyanobaciteial culture collection at National Institute for Environmental Studies (NIES).</title>
        <authorList>
            <person name="Hirose Y."/>
            <person name="Shimura Y."/>
            <person name="Fujisawa T."/>
            <person name="Nakamura Y."/>
            <person name="Kawachi M."/>
        </authorList>
    </citation>
    <scope>NUCLEOTIDE SEQUENCE [LARGE SCALE GENOMIC DNA]</scope>
    <source>
        <strain evidence="6 7">NIES-267</strain>
    </source>
</reference>
<dbReference type="GO" id="GO:0003677">
    <property type="term" value="F:DNA binding"/>
    <property type="evidence" value="ECO:0007669"/>
    <property type="project" value="UniProtKB-UniRule"/>
</dbReference>
<dbReference type="PANTHER" id="PTHR47506:SF3">
    <property type="entry name" value="HTH-TYPE TRANSCRIPTIONAL REGULATOR LMRA"/>
    <property type="match status" value="1"/>
</dbReference>